<dbReference type="Proteomes" id="UP000289738">
    <property type="component" value="Chromosome A09"/>
</dbReference>
<sequence length="80" mass="9032">MKAMESALIYLFQRQGEAELPPDIAVGMTVIFNRLCLVSDSIKTVTSGGGLQPPRRFKTATKLLKTWTYCDNLRRFGNHK</sequence>
<gene>
    <name evidence="1" type="ORF">Ahy_A09g044912</name>
</gene>
<proteinExistence type="predicted"/>
<protein>
    <submittedName>
        <fullName evidence="1">Uncharacterized protein</fullName>
    </submittedName>
</protein>
<organism evidence="1 2">
    <name type="scientific">Arachis hypogaea</name>
    <name type="common">Peanut</name>
    <dbReference type="NCBI Taxonomy" id="3818"/>
    <lineage>
        <taxon>Eukaryota</taxon>
        <taxon>Viridiplantae</taxon>
        <taxon>Streptophyta</taxon>
        <taxon>Embryophyta</taxon>
        <taxon>Tracheophyta</taxon>
        <taxon>Spermatophyta</taxon>
        <taxon>Magnoliopsida</taxon>
        <taxon>eudicotyledons</taxon>
        <taxon>Gunneridae</taxon>
        <taxon>Pentapetalae</taxon>
        <taxon>rosids</taxon>
        <taxon>fabids</taxon>
        <taxon>Fabales</taxon>
        <taxon>Fabaceae</taxon>
        <taxon>Papilionoideae</taxon>
        <taxon>50 kb inversion clade</taxon>
        <taxon>dalbergioids sensu lato</taxon>
        <taxon>Dalbergieae</taxon>
        <taxon>Pterocarpus clade</taxon>
        <taxon>Arachis</taxon>
    </lineage>
</organism>
<reference evidence="1 2" key="1">
    <citation type="submission" date="2019-01" db="EMBL/GenBank/DDBJ databases">
        <title>Sequencing of cultivated peanut Arachis hypogaea provides insights into genome evolution and oil improvement.</title>
        <authorList>
            <person name="Chen X."/>
        </authorList>
    </citation>
    <scope>NUCLEOTIDE SEQUENCE [LARGE SCALE GENOMIC DNA]</scope>
    <source>
        <strain evidence="2">cv. Fuhuasheng</strain>
        <tissue evidence="1">Leaves</tissue>
    </source>
</reference>
<keyword evidence="2" id="KW-1185">Reference proteome</keyword>
<evidence type="ECO:0000313" key="1">
    <source>
        <dbReference type="EMBL" id="RYR39395.1"/>
    </source>
</evidence>
<accession>A0A445BL27</accession>
<evidence type="ECO:0000313" key="2">
    <source>
        <dbReference type="Proteomes" id="UP000289738"/>
    </source>
</evidence>
<comment type="caution">
    <text evidence="1">The sequence shown here is derived from an EMBL/GenBank/DDBJ whole genome shotgun (WGS) entry which is preliminary data.</text>
</comment>
<name>A0A445BL27_ARAHY</name>
<dbReference type="EMBL" id="SDMP01000009">
    <property type="protein sequence ID" value="RYR39395.1"/>
    <property type="molecule type" value="Genomic_DNA"/>
</dbReference>
<dbReference type="AlphaFoldDB" id="A0A445BL27"/>